<evidence type="ECO:0000256" key="2">
    <source>
        <dbReference type="ARBA" id="ARBA00023136"/>
    </source>
</evidence>
<reference evidence="7" key="4">
    <citation type="submission" date="2022-10" db="EMBL/GenBank/DDBJ databases">
        <title>Human gut microbiome strain richness.</title>
        <authorList>
            <person name="Chen-Liaw A."/>
        </authorList>
    </citation>
    <scope>NUCLEOTIDE SEQUENCE</scope>
    <source>
        <strain evidence="7">1001283st1_A3_1001283B150304_161114</strain>
    </source>
</reference>
<dbReference type="EMBL" id="JAQNVG010000014">
    <property type="protein sequence ID" value="MDC2236101.1"/>
    <property type="molecule type" value="Genomic_DNA"/>
</dbReference>
<dbReference type="Gene3D" id="2.60.40.1120">
    <property type="entry name" value="Carboxypeptidase-like, regulatory domain"/>
    <property type="match status" value="1"/>
</dbReference>
<dbReference type="EMBL" id="WCRY01000018">
    <property type="protein sequence ID" value="KAB4479467.1"/>
    <property type="molecule type" value="Genomic_DNA"/>
</dbReference>
<name>A0A2J6A454_BACT4</name>
<dbReference type="EMBL" id="CP083680">
    <property type="protein sequence ID" value="UYU66034.1"/>
    <property type="molecule type" value="Genomic_DNA"/>
</dbReference>
<keyword evidence="2" id="KW-0472">Membrane</keyword>
<dbReference type="Pfam" id="PF14905">
    <property type="entry name" value="OMP_b-brl_3"/>
    <property type="match status" value="1"/>
</dbReference>
<dbReference type="AlphaFoldDB" id="A0A2J6A454"/>
<dbReference type="InterPro" id="IPR036942">
    <property type="entry name" value="Beta-barrel_TonB_sf"/>
</dbReference>
<dbReference type="Proteomes" id="UP001217776">
    <property type="component" value="Unassembled WGS sequence"/>
</dbReference>
<keyword evidence="3" id="KW-0998">Cell outer membrane</keyword>
<keyword evidence="9" id="KW-0675">Receptor</keyword>
<sequence>MMKTLKIYFLLMLLIQTISISAQSVISGKITNNDSSPIVGATILLSNGMDSTYITGTTSDLDGRFKMINVKSGNYFLSLSMIGYKKANIPLQIKESMNLELGDITLEEDSYILSTVNIIGKRPPIKAEPGKMTVNLSSALLSTDGNILDALRKLPGVIVQNDGTIILNGKSGANVLMDDKVTYLSGENLINYLRSIPASSIENIELISQPSSKHDASGSSGIINIQKKKIKEQGISLTASSGLEQGKHTKGNENLTLNFHHNKLNMYADYSYYWGKDFIELSVSGHYLDPMTLKPLELRKDFDSDINRQYKGHYIKTGVDYDLSEKIAIGTYFSSSWLNRNKQEVTVSDFFNNDKTQSDSTLTALSTPDYSYTNIIGGANMIYKFAKTGKWDASFDYQLFNQEDNHLLKSFFQTGIHPVKGDTLSGITNGDIKIYSGQTNLSYDISDKFGITTGLKSVFVHISSDALYKNLIAGDWREDSDLSSSFAYHENIYAGYLQLNAKWSARFSTEIGLRLESTYTKSNYNSAVQDSVFNQSYVHLFPTLMVQYQLSENHNLSMAYSRRIVRPNYRNMNPFVEVRDQFLYEQGNTELRPELIDNIEISWLLKKRYSFNVFYSHRSDPISLSFLVEDNNRVLLMPQNLSGNNSFGVRAGLNNLKPFQWWTSHINGSLTYKKFSWATLGKTLKNEVTTPMLHISNQFTLPYGWDAEALGFYSGEMIEGQTRVKPLWTISLGVRKNLCNNKFSLYIYAHDIFHSNRPHVSMETNYLYYASQEKNDSRMIGISLSYRFNRGKEIKKSQNENRIEESKRIGL</sequence>
<evidence type="ECO:0000313" key="8">
    <source>
        <dbReference type="EMBL" id="RHD88842.1"/>
    </source>
</evidence>
<dbReference type="Pfam" id="PF13715">
    <property type="entry name" value="CarbopepD_reg_2"/>
    <property type="match status" value="1"/>
</dbReference>
<dbReference type="InterPro" id="IPR037066">
    <property type="entry name" value="Plug_dom_sf"/>
</dbReference>
<evidence type="ECO:0000256" key="4">
    <source>
        <dbReference type="SAM" id="SignalP"/>
    </source>
</evidence>
<reference evidence="9 12" key="3">
    <citation type="submission" date="2021-06" db="EMBL/GenBank/DDBJ databases">
        <title>Interrogation of the integrated mobile genetic elements in gut-associated Bacteroides with a consensus prediction approach.</title>
        <authorList>
            <person name="Campbell D.E."/>
            <person name="Leigh J.R."/>
            <person name="Kim T."/>
            <person name="England W."/>
            <person name="Whitaker R.J."/>
            <person name="Degnan P.H."/>
        </authorList>
    </citation>
    <scope>NUCLEOTIDE SEQUENCE [LARGE SCALE GENOMIC DNA]</scope>
    <source>
        <strain evidence="9 12">WAL8669</strain>
    </source>
</reference>
<protein>
    <submittedName>
        <fullName evidence="7">Outer membrane beta-barrel family protein</fullName>
    </submittedName>
    <submittedName>
        <fullName evidence="6">Outer membrane beta-barrel protein</fullName>
    </submittedName>
    <submittedName>
        <fullName evidence="9">TonB-dependent receptor family protein</fullName>
    </submittedName>
</protein>
<evidence type="ECO:0000313" key="10">
    <source>
        <dbReference type="Proteomes" id="UP000284785"/>
    </source>
</evidence>
<evidence type="ECO:0000259" key="5">
    <source>
        <dbReference type="Pfam" id="PF14905"/>
    </source>
</evidence>
<dbReference type="EMBL" id="QSJP01000006">
    <property type="protein sequence ID" value="RHD88842.1"/>
    <property type="molecule type" value="Genomic_DNA"/>
</dbReference>
<dbReference type="SUPFAM" id="SSF49464">
    <property type="entry name" value="Carboxypeptidase regulatory domain-like"/>
    <property type="match status" value="1"/>
</dbReference>
<dbReference type="Gene3D" id="2.170.130.10">
    <property type="entry name" value="TonB-dependent receptor, plug domain"/>
    <property type="match status" value="1"/>
</dbReference>
<dbReference type="Proteomes" id="UP000284785">
    <property type="component" value="Unassembled WGS sequence"/>
</dbReference>
<feature type="domain" description="Outer membrane protein beta-barrel" evidence="5">
    <location>
        <begin position="384"/>
        <end position="786"/>
    </location>
</feature>
<evidence type="ECO:0000256" key="3">
    <source>
        <dbReference type="ARBA" id="ARBA00023237"/>
    </source>
</evidence>
<dbReference type="RefSeq" id="WP_011109335.1">
    <property type="nucleotide sequence ID" value="NZ_BAABXH010000001.1"/>
</dbReference>
<evidence type="ECO:0000313" key="12">
    <source>
        <dbReference type="Proteomes" id="UP001156218"/>
    </source>
</evidence>
<dbReference type="InterPro" id="IPR041700">
    <property type="entry name" value="OMP_b-brl_3"/>
</dbReference>
<organism evidence="8 10">
    <name type="scientific">Bacteroides thetaiotaomicron</name>
    <dbReference type="NCBI Taxonomy" id="818"/>
    <lineage>
        <taxon>Bacteria</taxon>
        <taxon>Pseudomonadati</taxon>
        <taxon>Bacteroidota</taxon>
        <taxon>Bacteroidia</taxon>
        <taxon>Bacteroidales</taxon>
        <taxon>Bacteroidaceae</taxon>
        <taxon>Bacteroides</taxon>
    </lineage>
</organism>
<evidence type="ECO:0000313" key="11">
    <source>
        <dbReference type="Proteomes" id="UP000436858"/>
    </source>
</evidence>
<gene>
    <name evidence="8" type="ORF">DW780_08860</name>
    <name evidence="6" type="ORF">GAN91_17575</name>
    <name evidence="9" type="ORF">KQP68_21075</name>
    <name evidence="7" type="ORF">PO127_10120</name>
</gene>
<dbReference type="GO" id="GO:0009279">
    <property type="term" value="C:cell outer membrane"/>
    <property type="evidence" value="ECO:0007669"/>
    <property type="project" value="UniProtKB-SubCell"/>
</dbReference>
<dbReference type="GeneID" id="60925743"/>
<evidence type="ECO:0000313" key="9">
    <source>
        <dbReference type="EMBL" id="UYU66034.1"/>
    </source>
</evidence>
<feature type="signal peptide" evidence="4">
    <location>
        <begin position="1"/>
        <end position="22"/>
    </location>
</feature>
<accession>A0A2J6A454</accession>
<dbReference type="PANTHER" id="PTHR40980:SF4">
    <property type="entry name" value="TONB-DEPENDENT RECEPTOR-LIKE BETA-BARREL DOMAIN-CONTAINING PROTEIN"/>
    <property type="match status" value="1"/>
</dbReference>
<reference evidence="8 10" key="1">
    <citation type="submission" date="2018-08" db="EMBL/GenBank/DDBJ databases">
        <title>A genome reference for cultivated species of the human gut microbiota.</title>
        <authorList>
            <person name="Zou Y."/>
            <person name="Xue W."/>
            <person name="Luo G."/>
        </authorList>
    </citation>
    <scope>NUCLEOTIDE SEQUENCE [LARGE SCALE GENOMIC DNA]</scope>
    <source>
        <strain evidence="8 10">AM30-26</strain>
    </source>
</reference>
<reference evidence="6 11" key="2">
    <citation type="journal article" date="2019" name="Nat. Med.">
        <title>A library of human gut bacterial isolates paired with longitudinal multiomics data enables mechanistic microbiome research.</title>
        <authorList>
            <person name="Poyet M."/>
            <person name="Groussin M."/>
            <person name="Gibbons S.M."/>
            <person name="Avila-Pacheco J."/>
            <person name="Jiang X."/>
            <person name="Kearney S.M."/>
            <person name="Perrotta A.R."/>
            <person name="Berdy B."/>
            <person name="Zhao S."/>
            <person name="Lieberman T.D."/>
            <person name="Swanson P.K."/>
            <person name="Smith M."/>
            <person name="Roesemann S."/>
            <person name="Alexander J.E."/>
            <person name="Rich S.A."/>
            <person name="Livny J."/>
            <person name="Vlamakis H."/>
            <person name="Clish C."/>
            <person name="Bullock K."/>
            <person name="Deik A."/>
            <person name="Scott J."/>
            <person name="Pierce K.A."/>
            <person name="Xavier R.J."/>
            <person name="Alm E.J."/>
        </authorList>
    </citation>
    <scope>NUCLEOTIDE SEQUENCE [LARGE SCALE GENOMIC DNA]</scope>
    <source>
        <strain evidence="6 11">BIOML-A162</strain>
    </source>
</reference>
<feature type="chain" id="PRO_5044381995" evidence="4">
    <location>
        <begin position="23"/>
        <end position="811"/>
    </location>
</feature>
<evidence type="ECO:0000256" key="1">
    <source>
        <dbReference type="ARBA" id="ARBA00004442"/>
    </source>
</evidence>
<comment type="subcellular location">
    <subcellularLocation>
        <location evidence="1">Cell outer membrane</location>
    </subcellularLocation>
</comment>
<proteinExistence type="predicted"/>
<dbReference type="Gene3D" id="2.40.170.20">
    <property type="entry name" value="TonB-dependent receptor, beta-barrel domain"/>
    <property type="match status" value="1"/>
</dbReference>
<keyword evidence="4" id="KW-0732">Signal</keyword>
<dbReference type="OMA" id="GIARANW"/>
<dbReference type="PANTHER" id="PTHR40980">
    <property type="entry name" value="PLUG DOMAIN-CONTAINING PROTEIN"/>
    <property type="match status" value="1"/>
</dbReference>
<evidence type="ECO:0000313" key="7">
    <source>
        <dbReference type="EMBL" id="MDC2236101.1"/>
    </source>
</evidence>
<evidence type="ECO:0000313" key="6">
    <source>
        <dbReference type="EMBL" id="KAB4479467.1"/>
    </source>
</evidence>
<dbReference type="SUPFAM" id="SSF56935">
    <property type="entry name" value="Porins"/>
    <property type="match status" value="1"/>
</dbReference>
<dbReference type="InterPro" id="IPR008969">
    <property type="entry name" value="CarboxyPept-like_regulatory"/>
</dbReference>
<dbReference type="Proteomes" id="UP000436858">
    <property type="component" value="Unassembled WGS sequence"/>
</dbReference>
<dbReference type="Proteomes" id="UP001156218">
    <property type="component" value="Chromosome"/>
</dbReference>